<proteinExistence type="predicted"/>
<dbReference type="GO" id="GO:0003677">
    <property type="term" value="F:DNA binding"/>
    <property type="evidence" value="ECO:0007669"/>
    <property type="project" value="UniProtKB-KW"/>
</dbReference>
<dbReference type="InterPro" id="IPR009351">
    <property type="entry name" value="AlkZ-like"/>
</dbReference>
<comment type="caution">
    <text evidence="1">The sequence shown here is derived from an EMBL/GenBank/DDBJ whole genome shotgun (WGS) entry which is preliminary data.</text>
</comment>
<dbReference type="RefSeq" id="WP_118957638.1">
    <property type="nucleotide sequence ID" value="NZ_QHCR01000010.1"/>
</dbReference>
<dbReference type="PANTHER" id="PTHR38479">
    <property type="entry name" value="LMO0824 PROTEIN"/>
    <property type="match status" value="1"/>
</dbReference>
<dbReference type="EMBL" id="QHCR01000010">
    <property type="protein sequence ID" value="RHX77926.1"/>
    <property type="molecule type" value="Genomic_DNA"/>
</dbReference>
<protein>
    <submittedName>
        <fullName evidence="1">Winged helix DNA-binding domain-containing protein</fullName>
    </submittedName>
</protein>
<evidence type="ECO:0000313" key="2">
    <source>
        <dbReference type="Proteomes" id="UP000285569"/>
    </source>
</evidence>
<dbReference type="Proteomes" id="UP000285569">
    <property type="component" value="Unassembled WGS sequence"/>
</dbReference>
<keyword evidence="1" id="KW-0238">DNA-binding</keyword>
<evidence type="ECO:0000313" key="1">
    <source>
        <dbReference type="EMBL" id="RHX77926.1"/>
    </source>
</evidence>
<dbReference type="Pfam" id="PF06224">
    <property type="entry name" value="AlkZ-like"/>
    <property type="match status" value="1"/>
</dbReference>
<accession>A0ABX9LYL7</accession>
<keyword evidence="2" id="KW-1185">Reference proteome</keyword>
<reference evidence="1 2" key="2">
    <citation type="journal article" date="2020" name="Int. J. Syst. Evol. Microbiol.">
        <title>Leptospira yasudae sp. nov. and Leptospira stimsonii sp. nov., two new species of the pathogenic group isolated from environmental sources.</title>
        <authorList>
            <person name="Casanovas-Massana A."/>
            <person name="Hamond C."/>
            <person name="Santos L.A."/>
            <person name="de Oliveira D."/>
            <person name="Hacker K.P."/>
            <person name="Balassiano I."/>
            <person name="Costa F."/>
            <person name="Medeiros M.A."/>
            <person name="Reis M.G."/>
            <person name="Ko A.I."/>
            <person name="Wunder E.A."/>
        </authorList>
    </citation>
    <scope>NUCLEOTIDE SEQUENCE [LARGE SCALE GENOMIC DNA]</scope>
    <source>
        <strain evidence="1 2">B21</strain>
    </source>
</reference>
<gene>
    <name evidence="1" type="ORF">DLM77_19120</name>
</gene>
<sequence>MELSDIAELRLVSHGISPVPKGKTADVVSRLGAVQGQDYFGTKWSIGLRLTNSTDDEIETAISEKKIVRSWPLRGTLHFVDAKDIRWMCGLLGPRLIANNKKRYEELELDSSVFKKCNQLMIRELKGNRSLTRDELTSLFSKNGIDATKNRLSFILQRAGLDQILCFGERRGKEFTYVLLDEWIPDPGLSFKTPELASAELARRYFRSRGPATLYDYVWWSGMSVTDARKSVESIESELKSVTIGDPVYWMPKNLKSRKNPDETVYLLPGFDEFLLGYTDRSASIDVAYQKRMIPANGVFSSTIVVRGKVLGTWKRTIQKKNEVCIEITPFIKPNKDLKNGISEAANRYASFLGMSSNLVFKTK</sequence>
<reference evidence="2" key="1">
    <citation type="submission" date="2018-05" db="EMBL/GenBank/DDBJ databases">
        <title>Leptospira yasudae sp. nov. and Leptospira stimsonii sp. nov., two pathogenic species of the genus Leptospira isolated from environmental sources.</title>
        <authorList>
            <person name="Casanovas-Massana A."/>
            <person name="Hamond C."/>
            <person name="Santos L.A."/>
            <person name="Hacker K.P."/>
            <person name="Balassiano I."/>
            <person name="Medeiros M.A."/>
            <person name="Reis M.G."/>
            <person name="Ko A.I."/>
            <person name="Wunder E.A."/>
        </authorList>
    </citation>
    <scope>NUCLEOTIDE SEQUENCE [LARGE SCALE GENOMIC DNA]</scope>
    <source>
        <strain evidence="2">B21</strain>
    </source>
</reference>
<name>A0ABX9LYL7_9LEPT</name>
<dbReference type="PANTHER" id="PTHR38479:SF2">
    <property type="entry name" value="WINGED HELIX DNA-BINDING DOMAIN-CONTAINING PROTEIN"/>
    <property type="match status" value="1"/>
</dbReference>
<organism evidence="1 2">
    <name type="scientific">Leptospira yasudae</name>
    <dbReference type="NCBI Taxonomy" id="2202201"/>
    <lineage>
        <taxon>Bacteria</taxon>
        <taxon>Pseudomonadati</taxon>
        <taxon>Spirochaetota</taxon>
        <taxon>Spirochaetia</taxon>
        <taxon>Leptospirales</taxon>
        <taxon>Leptospiraceae</taxon>
        <taxon>Leptospira</taxon>
    </lineage>
</organism>